<comment type="caution">
    <text evidence="7">The sequence shown here is derived from an EMBL/GenBank/DDBJ whole genome shotgun (WGS) entry which is preliminary data.</text>
</comment>
<keyword evidence="2" id="KW-0645">Protease</keyword>
<dbReference type="PANTHER" id="PTHR10942">
    <property type="entry name" value="LEISHMANOLYSIN-LIKE PEPTIDASE"/>
    <property type="match status" value="1"/>
</dbReference>
<keyword evidence="4" id="KW-0378">Hydrolase</keyword>
<reference evidence="8" key="1">
    <citation type="journal article" date="2019" name="Int. J. Syst. Evol. Microbiol.">
        <title>The Global Catalogue of Microorganisms (GCM) 10K type strain sequencing project: providing services to taxonomists for standard genome sequencing and annotation.</title>
        <authorList>
            <consortium name="The Broad Institute Genomics Platform"/>
            <consortium name="The Broad Institute Genome Sequencing Center for Infectious Disease"/>
            <person name="Wu L."/>
            <person name="Ma J."/>
        </authorList>
    </citation>
    <scope>NUCLEOTIDE SEQUENCE [LARGE SCALE GENOMIC DNA]</scope>
    <source>
        <strain evidence="8">JCM 16112</strain>
    </source>
</reference>
<name>A0ABP3YE70_9BACT</name>
<comment type="cofactor">
    <cofactor evidence="1">
        <name>Zn(2+)</name>
        <dbReference type="ChEBI" id="CHEBI:29105"/>
    </cofactor>
</comment>
<evidence type="ECO:0000256" key="3">
    <source>
        <dbReference type="ARBA" id="ARBA00022723"/>
    </source>
</evidence>
<accession>A0ABP3YE70</accession>
<dbReference type="Gene3D" id="3.90.132.10">
    <property type="entry name" value="Leishmanolysin , domain 2"/>
    <property type="match status" value="1"/>
</dbReference>
<evidence type="ECO:0000256" key="6">
    <source>
        <dbReference type="ARBA" id="ARBA00023049"/>
    </source>
</evidence>
<dbReference type="RefSeq" id="WP_343850272.1">
    <property type="nucleotide sequence ID" value="NZ_BAAAFI010000007.1"/>
</dbReference>
<dbReference type="Pfam" id="PF01457">
    <property type="entry name" value="Peptidase_M8"/>
    <property type="match status" value="1"/>
</dbReference>
<evidence type="ECO:0000256" key="5">
    <source>
        <dbReference type="ARBA" id="ARBA00022833"/>
    </source>
</evidence>
<protein>
    <recommendedName>
        <fullName evidence="9">Leishmanolysin</fullName>
    </recommendedName>
</protein>
<dbReference type="SUPFAM" id="SSF55486">
    <property type="entry name" value="Metalloproteases ('zincins'), catalytic domain"/>
    <property type="match status" value="1"/>
</dbReference>
<organism evidence="7 8">
    <name type="scientific">Algoriphagus jejuensis</name>
    <dbReference type="NCBI Taxonomy" id="419934"/>
    <lineage>
        <taxon>Bacteria</taxon>
        <taxon>Pseudomonadati</taxon>
        <taxon>Bacteroidota</taxon>
        <taxon>Cytophagia</taxon>
        <taxon>Cytophagales</taxon>
        <taxon>Cyclobacteriaceae</taxon>
        <taxon>Algoriphagus</taxon>
    </lineage>
</organism>
<keyword evidence="6" id="KW-0482">Metalloprotease</keyword>
<sequence length="357" mass="38959">MRSNFYKTGESLFSPRNQNNVIKLGAAILAGALTMSACTDPTSLEPIPVDVTTHVEEELTLQTSDKLLTLEGRLDDDFAPTVNDRRATKKGGPDRGRFNITLKFITPVTDRQLQVFDEAAGRWERIIIGDVPSITGTIPSAFVGLPPVAHNETIDDIIIEVAIAAIDGPGQILGQAGPTFIRDVDNLPVSGVMFFDVDDLALLDEYELFDDVIVHEMGHVLGVGTLWNVNRTLREFNPQGAPFFNGKLANLLWWFEGGRNLLPIEDQGGPGTALSHWKESILDNELMTGYINLGINPLSRITSASVRDLGYLAIPTGEKYDLPRNTPGVENYRINTGGVDIENGEILLAPIGVIVTK</sequence>
<gene>
    <name evidence="7" type="ORF">GCM10009119_16320</name>
</gene>
<dbReference type="EMBL" id="BAAAFI010000007">
    <property type="protein sequence ID" value="GAA0878664.1"/>
    <property type="molecule type" value="Genomic_DNA"/>
</dbReference>
<evidence type="ECO:0008006" key="9">
    <source>
        <dbReference type="Google" id="ProtNLM"/>
    </source>
</evidence>
<dbReference type="InterPro" id="IPR001577">
    <property type="entry name" value="Peptidase_M8"/>
</dbReference>
<keyword evidence="5" id="KW-0862">Zinc</keyword>
<evidence type="ECO:0000313" key="8">
    <source>
        <dbReference type="Proteomes" id="UP001500469"/>
    </source>
</evidence>
<keyword evidence="3" id="KW-0479">Metal-binding</keyword>
<keyword evidence="8" id="KW-1185">Reference proteome</keyword>
<evidence type="ECO:0000313" key="7">
    <source>
        <dbReference type="EMBL" id="GAA0878664.1"/>
    </source>
</evidence>
<evidence type="ECO:0000256" key="2">
    <source>
        <dbReference type="ARBA" id="ARBA00022670"/>
    </source>
</evidence>
<proteinExistence type="predicted"/>
<evidence type="ECO:0000256" key="1">
    <source>
        <dbReference type="ARBA" id="ARBA00001947"/>
    </source>
</evidence>
<evidence type="ECO:0000256" key="4">
    <source>
        <dbReference type="ARBA" id="ARBA00022801"/>
    </source>
</evidence>
<dbReference type="Proteomes" id="UP001500469">
    <property type="component" value="Unassembled WGS sequence"/>
</dbReference>
<dbReference type="PANTHER" id="PTHR10942:SF0">
    <property type="entry name" value="LEISHMANOLYSIN-LIKE PEPTIDASE"/>
    <property type="match status" value="1"/>
</dbReference>